<proteinExistence type="predicted"/>
<dbReference type="OrthoDB" id="10256774at2759"/>
<sequence length="556" mass="62707">MADSDSDRKDDDCTDSGSEDEFYGVKVEEQVALPNFKIQREIEARAILEIIDRNLPRELLWRGHTFNDAFTFGFDELKLTIKVNLGGGSNPITTRIENYFELSRKNIDGIREALRQSTARELALLGEPLTALTAGLVVLRLFEETAGYIQDYRRFCARGVQQNEKYWDLNAIKDVKDFFPLLDPKSNMRGVDLDTVQGTATWILGKTPAQICNDILPDWRILHCETVLRKDLKNNFLQYQTHLREDLMRFSYNQLKSFVPTAYRRATGNGAVAKEQLVEYLTKPRIAFHGTRREVVPSIVQHGFLKPGSIHPVTKKPMAIVNGAAYGQGIYCSPKPWYALLYSSSGPTALVELPGQKLLVCAVIMGRTAECTVSNSASASYWPTQTRPREGSDSHVNPSGLAYILFNNTAILPCYVLHLDWADKSGEEIRNFVTTTSNSRTNRSSTSTSDYELTMPGDRQRHKQEHLAKGKKFFAYGFGPVQGNRVVIEDVADVDDDEEDYGDYQALRIDAGADDGTKKNVWEWGKMDGETAIDEYANARKAARVKKIEDFEDFSE</sequence>
<accession>A0A1Y2A6R7</accession>
<comment type="caution">
    <text evidence="3">The sequence shown here is derived from an EMBL/GenBank/DDBJ whole genome shotgun (WGS) entry which is preliminary data.</text>
</comment>
<keyword evidence="4" id="KW-1185">Reference proteome</keyword>
<dbReference type="GO" id="GO:0003950">
    <property type="term" value="F:NAD+ poly-ADP-ribosyltransferase activity"/>
    <property type="evidence" value="ECO:0007669"/>
    <property type="project" value="InterPro"/>
</dbReference>
<evidence type="ECO:0000256" key="1">
    <source>
        <dbReference type="SAM" id="MobiDB-lite"/>
    </source>
</evidence>
<dbReference type="SUPFAM" id="SSF56399">
    <property type="entry name" value="ADP-ribosylation"/>
    <property type="match status" value="1"/>
</dbReference>
<feature type="region of interest" description="Disordered" evidence="1">
    <location>
        <begin position="436"/>
        <end position="458"/>
    </location>
</feature>
<reference evidence="3 4" key="1">
    <citation type="submission" date="2016-07" db="EMBL/GenBank/DDBJ databases">
        <title>Pervasive Adenine N6-methylation of Active Genes in Fungi.</title>
        <authorList>
            <consortium name="DOE Joint Genome Institute"/>
            <person name="Mondo S.J."/>
            <person name="Dannebaum R.O."/>
            <person name="Kuo R.C."/>
            <person name="Labutti K."/>
            <person name="Haridas S."/>
            <person name="Kuo A."/>
            <person name="Salamov A."/>
            <person name="Ahrendt S.R."/>
            <person name="Lipzen A."/>
            <person name="Sullivan W."/>
            <person name="Andreopoulos W.B."/>
            <person name="Clum A."/>
            <person name="Lindquist E."/>
            <person name="Daum C."/>
            <person name="Ramamoorthy G.K."/>
            <person name="Gryganskyi A."/>
            <person name="Culley D."/>
            <person name="Magnuson J.K."/>
            <person name="James T.Y."/>
            <person name="O'Malley M.A."/>
            <person name="Stajich J.E."/>
            <person name="Spatafora J.W."/>
            <person name="Visel A."/>
            <person name="Grigoriev I.V."/>
        </authorList>
    </citation>
    <scope>NUCLEOTIDE SEQUENCE [LARGE SCALE GENOMIC DNA]</scope>
    <source>
        <strain evidence="3 4">CBS 115471</strain>
    </source>
</reference>
<dbReference type="InterPro" id="IPR012317">
    <property type="entry name" value="Poly(ADP-ribose)pol_cat_dom"/>
</dbReference>
<dbReference type="Gene3D" id="3.90.228.10">
    <property type="match status" value="1"/>
</dbReference>
<evidence type="ECO:0000313" key="4">
    <source>
        <dbReference type="Proteomes" id="UP000193144"/>
    </source>
</evidence>
<name>A0A1Y2A6R7_9PLEO</name>
<dbReference type="Pfam" id="PF00644">
    <property type="entry name" value="PARP"/>
    <property type="match status" value="1"/>
</dbReference>
<evidence type="ECO:0000313" key="3">
    <source>
        <dbReference type="EMBL" id="ORY18164.1"/>
    </source>
</evidence>
<evidence type="ECO:0000259" key="2">
    <source>
        <dbReference type="Pfam" id="PF00644"/>
    </source>
</evidence>
<dbReference type="EMBL" id="MCFA01000008">
    <property type="protein sequence ID" value="ORY18164.1"/>
    <property type="molecule type" value="Genomic_DNA"/>
</dbReference>
<feature type="domain" description="PARP catalytic" evidence="2">
    <location>
        <begin position="275"/>
        <end position="377"/>
    </location>
</feature>
<gene>
    <name evidence="3" type="ORF">BCR34DRAFT_554308</name>
</gene>
<dbReference type="AlphaFoldDB" id="A0A1Y2A6R7"/>
<protein>
    <recommendedName>
        <fullName evidence="2">PARP catalytic domain-containing protein</fullName>
    </recommendedName>
</protein>
<dbReference type="Proteomes" id="UP000193144">
    <property type="component" value="Unassembled WGS sequence"/>
</dbReference>
<feature type="compositionally biased region" description="Low complexity" evidence="1">
    <location>
        <begin position="436"/>
        <end position="449"/>
    </location>
</feature>
<organism evidence="3 4">
    <name type="scientific">Clohesyomyces aquaticus</name>
    <dbReference type="NCBI Taxonomy" id="1231657"/>
    <lineage>
        <taxon>Eukaryota</taxon>
        <taxon>Fungi</taxon>
        <taxon>Dikarya</taxon>
        <taxon>Ascomycota</taxon>
        <taxon>Pezizomycotina</taxon>
        <taxon>Dothideomycetes</taxon>
        <taxon>Pleosporomycetidae</taxon>
        <taxon>Pleosporales</taxon>
        <taxon>Lindgomycetaceae</taxon>
        <taxon>Clohesyomyces</taxon>
    </lineage>
</organism>